<evidence type="ECO:0000256" key="4">
    <source>
        <dbReference type="ARBA" id="ARBA00023163"/>
    </source>
</evidence>
<dbReference type="InterPro" id="IPR036390">
    <property type="entry name" value="WH_DNA-bd_sf"/>
</dbReference>
<feature type="domain" description="HTH lysR-type" evidence="5">
    <location>
        <begin position="1"/>
        <end position="56"/>
    </location>
</feature>
<dbReference type="Pfam" id="PF00126">
    <property type="entry name" value="HTH_1"/>
    <property type="match status" value="1"/>
</dbReference>
<dbReference type="RefSeq" id="WP_247286856.1">
    <property type="nucleotide sequence ID" value="NZ_JAKNRW010000002.1"/>
</dbReference>
<comment type="similarity">
    <text evidence="1">Belongs to the LysR transcriptional regulatory family.</text>
</comment>
<protein>
    <submittedName>
        <fullName evidence="6">LysR substrate-binding domain-containing protein</fullName>
    </submittedName>
</protein>
<comment type="caution">
    <text evidence="6">The sequence shown here is derived from an EMBL/GenBank/DDBJ whole genome shotgun (WGS) entry which is preliminary data.</text>
</comment>
<dbReference type="PRINTS" id="PR00039">
    <property type="entry name" value="HTHLYSR"/>
</dbReference>
<keyword evidence="4" id="KW-0804">Transcription</keyword>
<evidence type="ECO:0000313" key="7">
    <source>
        <dbReference type="Proteomes" id="UP001299876"/>
    </source>
</evidence>
<evidence type="ECO:0000259" key="5">
    <source>
        <dbReference type="PROSITE" id="PS50931"/>
    </source>
</evidence>
<dbReference type="InterPro" id="IPR050176">
    <property type="entry name" value="LTTR"/>
</dbReference>
<keyword evidence="2" id="KW-0805">Transcription regulation</keyword>
<dbReference type="Proteomes" id="UP001299876">
    <property type="component" value="Unassembled WGS sequence"/>
</dbReference>
<keyword evidence="7" id="KW-1185">Reference proteome</keyword>
<evidence type="ECO:0000256" key="3">
    <source>
        <dbReference type="ARBA" id="ARBA00023125"/>
    </source>
</evidence>
<dbReference type="Gene3D" id="3.40.190.10">
    <property type="entry name" value="Periplasmic binding protein-like II"/>
    <property type="match status" value="2"/>
</dbReference>
<dbReference type="SUPFAM" id="SSF46785">
    <property type="entry name" value="Winged helix' DNA-binding domain"/>
    <property type="match status" value="1"/>
</dbReference>
<dbReference type="PROSITE" id="PS50931">
    <property type="entry name" value="HTH_LYSR"/>
    <property type="match status" value="1"/>
</dbReference>
<sequence length="294" mass="32242">MNQLRAFVTVAELKSFSKASQKLCRVQSAISQQIQKLEGHLGSDLFVRGKRMLELTAHGDSMLAYAIKILEVNDQAVAKLTDKSYKGVVRVGTSDTYASNYFSEIIKCCADRFPDIEIEVHCGYSSQIWQSYEAGELDVVLTQGCPSSVPSELLHSEPLKWVCTYESKIVEKNPVPLALFTKGCGDRDLILNALNRVKKAYRISYHSTSHAGILAALSSGCYVSAVLLSTVHDELRVLGESEGFPLIGNLDISLAYHDKSKGSLSSLFADISRSYFQSLSVGHVICSTKRACAT</sequence>
<organism evidence="6 7">
    <name type="scientific">Pseudomonas violetae</name>
    <dbReference type="NCBI Taxonomy" id="2915813"/>
    <lineage>
        <taxon>Bacteria</taxon>
        <taxon>Pseudomonadati</taxon>
        <taxon>Pseudomonadota</taxon>
        <taxon>Gammaproteobacteria</taxon>
        <taxon>Pseudomonadales</taxon>
        <taxon>Pseudomonadaceae</taxon>
        <taxon>Pseudomonas</taxon>
    </lineage>
</organism>
<keyword evidence="3" id="KW-0238">DNA-binding</keyword>
<accession>A0ABT0ETH5</accession>
<dbReference type="PANTHER" id="PTHR30579">
    <property type="entry name" value="TRANSCRIPTIONAL REGULATOR"/>
    <property type="match status" value="1"/>
</dbReference>
<evidence type="ECO:0000256" key="1">
    <source>
        <dbReference type="ARBA" id="ARBA00009437"/>
    </source>
</evidence>
<dbReference type="InterPro" id="IPR000847">
    <property type="entry name" value="LysR_HTH_N"/>
</dbReference>
<dbReference type="InterPro" id="IPR036388">
    <property type="entry name" value="WH-like_DNA-bd_sf"/>
</dbReference>
<dbReference type="Pfam" id="PF03466">
    <property type="entry name" value="LysR_substrate"/>
    <property type="match status" value="1"/>
</dbReference>
<reference evidence="6 7" key="1">
    <citation type="submission" date="2022-02" db="EMBL/GenBank/DDBJ databases">
        <title>Comparative genomics of the first Antarctic Pseudomonas spp. capable of biotransforming 2,4,6-Trinitrotoluene.</title>
        <authorList>
            <person name="Cabrera M.A."/>
            <person name="Marquez S.L."/>
            <person name="Perez-Donoso J.M."/>
        </authorList>
    </citation>
    <scope>NUCLEOTIDE SEQUENCE [LARGE SCALE GENOMIC DNA]</scope>
    <source>
        <strain evidence="6 7">TNT19</strain>
    </source>
</reference>
<dbReference type="Gene3D" id="1.10.10.10">
    <property type="entry name" value="Winged helix-like DNA-binding domain superfamily/Winged helix DNA-binding domain"/>
    <property type="match status" value="1"/>
</dbReference>
<name>A0ABT0ETH5_9PSED</name>
<dbReference type="EMBL" id="JAKNRW010000002">
    <property type="protein sequence ID" value="MCK1789034.1"/>
    <property type="molecule type" value="Genomic_DNA"/>
</dbReference>
<proteinExistence type="inferred from homology"/>
<dbReference type="InterPro" id="IPR005119">
    <property type="entry name" value="LysR_subst-bd"/>
</dbReference>
<gene>
    <name evidence="6" type="ORF">L9059_02280</name>
</gene>
<evidence type="ECO:0000313" key="6">
    <source>
        <dbReference type="EMBL" id="MCK1789034.1"/>
    </source>
</evidence>
<dbReference type="SUPFAM" id="SSF53850">
    <property type="entry name" value="Periplasmic binding protein-like II"/>
    <property type="match status" value="1"/>
</dbReference>
<evidence type="ECO:0000256" key="2">
    <source>
        <dbReference type="ARBA" id="ARBA00023015"/>
    </source>
</evidence>
<dbReference type="PANTHER" id="PTHR30579:SF7">
    <property type="entry name" value="HTH-TYPE TRANSCRIPTIONAL REGULATOR LRHA-RELATED"/>
    <property type="match status" value="1"/>
</dbReference>